<dbReference type="Gene3D" id="1.10.10.10">
    <property type="entry name" value="Winged helix-like DNA-binding domain superfamily/Winged helix DNA-binding domain"/>
    <property type="match status" value="1"/>
</dbReference>
<dbReference type="InterPro" id="IPR036390">
    <property type="entry name" value="WH_DNA-bd_sf"/>
</dbReference>
<dbReference type="Gene3D" id="1.10.4040.10">
    <property type="entry name" value="Penicillinase repressor domain"/>
    <property type="match status" value="1"/>
</dbReference>
<evidence type="ECO:0000313" key="5">
    <source>
        <dbReference type="EMBL" id="SOY30451.1"/>
    </source>
</evidence>
<dbReference type="Pfam" id="PF03965">
    <property type="entry name" value="Penicillinase_R"/>
    <property type="match status" value="1"/>
</dbReference>
<name>A0A2K4ZJ23_9FIRM</name>
<keyword evidence="3" id="KW-0238">DNA-binding</keyword>
<evidence type="ECO:0000256" key="1">
    <source>
        <dbReference type="ARBA" id="ARBA00011046"/>
    </source>
</evidence>
<dbReference type="PIRSF" id="PIRSF019455">
    <property type="entry name" value="CopR_AtkY"/>
    <property type="match status" value="1"/>
</dbReference>
<comment type="similarity">
    <text evidence="1">Belongs to the BlaI transcriptional regulatory family.</text>
</comment>
<dbReference type="InterPro" id="IPR005650">
    <property type="entry name" value="BlaI_family"/>
</dbReference>
<keyword evidence="4" id="KW-0804">Transcription</keyword>
<evidence type="ECO:0000256" key="3">
    <source>
        <dbReference type="ARBA" id="ARBA00023125"/>
    </source>
</evidence>
<gene>
    <name evidence="5" type="primary">blaI_6</name>
    <name evidence="5" type="ORF">AMURIS_03178</name>
</gene>
<dbReference type="Proteomes" id="UP000236311">
    <property type="component" value="Unassembled WGS sequence"/>
</dbReference>
<dbReference type="AlphaFoldDB" id="A0A2K4ZJ23"/>
<dbReference type="RefSeq" id="WP_103240484.1">
    <property type="nucleotide sequence ID" value="NZ_JANJZD010000001.1"/>
</dbReference>
<accession>A0A2K4ZJ23</accession>
<dbReference type="GO" id="GO:0003677">
    <property type="term" value="F:DNA binding"/>
    <property type="evidence" value="ECO:0007669"/>
    <property type="project" value="UniProtKB-KW"/>
</dbReference>
<proteinExistence type="inferred from homology"/>
<dbReference type="InterPro" id="IPR036388">
    <property type="entry name" value="WH-like_DNA-bd_sf"/>
</dbReference>
<evidence type="ECO:0000256" key="2">
    <source>
        <dbReference type="ARBA" id="ARBA00023015"/>
    </source>
</evidence>
<evidence type="ECO:0000313" key="6">
    <source>
        <dbReference type="Proteomes" id="UP000236311"/>
    </source>
</evidence>
<organism evidence="5 6">
    <name type="scientific">Acetatifactor muris</name>
    <dbReference type="NCBI Taxonomy" id="879566"/>
    <lineage>
        <taxon>Bacteria</taxon>
        <taxon>Bacillati</taxon>
        <taxon>Bacillota</taxon>
        <taxon>Clostridia</taxon>
        <taxon>Lachnospirales</taxon>
        <taxon>Lachnospiraceae</taxon>
        <taxon>Acetatifactor</taxon>
    </lineage>
</organism>
<dbReference type="OrthoDB" id="9795583at2"/>
<keyword evidence="6" id="KW-1185">Reference proteome</keyword>
<reference evidence="5 6" key="1">
    <citation type="submission" date="2018-01" db="EMBL/GenBank/DDBJ databases">
        <authorList>
            <person name="Gaut B.S."/>
            <person name="Morton B.R."/>
            <person name="Clegg M.T."/>
            <person name="Duvall M.R."/>
        </authorList>
    </citation>
    <scope>NUCLEOTIDE SEQUENCE [LARGE SCALE GENOMIC DNA]</scope>
    <source>
        <strain evidence="5">GP69</strain>
    </source>
</reference>
<evidence type="ECO:0000256" key="4">
    <source>
        <dbReference type="ARBA" id="ARBA00023163"/>
    </source>
</evidence>
<dbReference type="EMBL" id="OFSM01000016">
    <property type="protein sequence ID" value="SOY30451.1"/>
    <property type="molecule type" value="Genomic_DNA"/>
</dbReference>
<keyword evidence="2" id="KW-0805">Transcription regulation</keyword>
<dbReference type="SUPFAM" id="SSF46785">
    <property type="entry name" value="Winged helix' DNA-binding domain"/>
    <property type="match status" value="1"/>
</dbReference>
<dbReference type="GO" id="GO:0045892">
    <property type="term" value="P:negative regulation of DNA-templated transcription"/>
    <property type="evidence" value="ECO:0007669"/>
    <property type="project" value="InterPro"/>
</dbReference>
<protein>
    <submittedName>
        <fullName evidence="5">Penicillinase repressor</fullName>
    </submittedName>
</protein>
<sequence length="125" mass="14470">MKILSEAEWNIMESLWEESPKVGSRIVADMGGRIGWSRSTTLTMLKRMTEKGLIFCEDNGQMKAYTPLIEREDAVKRETESFLQRVYHGSISMLVSGFVERKRLSPEELSELRQILDKAEEECHE</sequence>